<evidence type="ECO:0000259" key="5">
    <source>
        <dbReference type="SMART" id="SM00503"/>
    </source>
</evidence>
<organism evidence="6 7">
    <name type="scientific">Sphaeroforma arctica JP610</name>
    <dbReference type="NCBI Taxonomy" id="667725"/>
    <lineage>
        <taxon>Eukaryota</taxon>
        <taxon>Ichthyosporea</taxon>
        <taxon>Ichthyophonida</taxon>
        <taxon>Sphaeroforma</taxon>
    </lineage>
</organism>
<dbReference type="OrthoDB" id="10255013at2759"/>
<dbReference type="AlphaFoldDB" id="A0A0L0F6V9"/>
<evidence type="ECO:0000256" key="1">
    <source>
        <dbReference type="ARBA" id="ARBA00004211"/>
    </source>
</evidence>
<feature type="domain" description="Syntaxin N-terminal" evidence="5">
    <location>
        <begin position="20"/>
        <end position="141"/>
    </location>
</feature>
<dbReference type="PANTHER" id="PTHR19957">
    <property type="entry name" value="SYNTAXIN"/>
    <property type="match status" value="1"/>
</dbReference>
<dbReference type="InterPro" id="IPR010989">
    <property type="entry name" value="SNARE"/>
</dbReference>
<dbReference type="STRING" id="667725.A0A0L0F6V9"/>
<evidence type="ECO:0000313" key="6">
    <source>
        <dbReference type="EMBL" id="KNC72455.1"/>
    </source>
</evidence>
<dbReference type="GO" id="GO:0005886">
    <property type="term" value="C:plasma membrane"/>
    <property type="evidence" value="ECO:0007669"/>
    <property type="project" value="TreeGrafter"/>
</dbReference>
<dbReference type="Pfam" id="PF00804">
    <property type="entry name" value="Syntaxin"/>
    <property type="match status" value="1"/>
</dbReference>
<gene>
    <name evidence="6" type="ORF">SARC_14986</name>
</gene>
<evidence type="ECO:0000256" key="4">
    <source>
        <dbReference type="ARBA" id="ARBA00023136"/>
    </source>
</evidence>
<dbReference type="GO" id="GO:0012505">
    <property type="term" value="C:endomembrane system"/>
    <property type="evidence" value="ECO:0007669"/>
    <property type="project" value="TreeGrafter"/>
</dbReference>
<dbReference type="eggNOG" id="KOG0810">
    <property type="taxonomic scope" value="Eukaryota"/>
</dbReference>
<dbReference type="GO" id="GO:0005484">
    <property type="term" value="F:SNAP receptor activity"/>
    <property type="evidence" value="ECO:0007669"/>
    <property type="project" value="TreeGrafter"/>
</dbReference>
<keyword evidence="4" id="KW-0472">Membrane</keyword>
<accession>A0A0L0F6V9</accession>
<dbReference type="GeneID" id="25915490"/>
<dbReference type="Gene3D" id="1.20.58.70">
    <property type="match status" value="1"/>
</dbReference>
<dbReference type="Proteomes" id="UP000054560">
    <property type="component" value="Unassembled WGS sequence"/>
</dbReference>
<dbReference type="GO" id="GO:0006887">
    <property type="term" value="P:exocytosis"/>
    <property type="evidence" value="ECO:0007669"/>
    <property type="project" value="TreeGrafter"/>
</dbReference>
<dbReference type="PANTHER" id="PTHR19957:SF307">
    <property type="entry name" value="PROTEIN SSO1-RELATED"/>
    <property type="match status" value="1"/>
</dbReference>
<keyword evidence="7" id="KW-1185">Reference proteome</keyword>
<dbReference type="GO" id="GO:0000149">
    <property type="term" value="F:SNARE binding"/>
    <property type="evidence" value="ECO:0007669"/>
    <property type="project" value="TreeGrafter"/>
</dbReference>
<keyword evidence="2" id="KW-0812">Transmembrane</keyword>
<feature type="non-terminal residue" evidence="6">
    <location>
        <position position="150"/>
    </location>
</feature>
<dbReference type="SMART" id="SM00503">
    <property type="entry name" value="SynN"/>
    <property type="match status" value="1"/>
</dbReference>
<name>A0A0L0F6V9_9EUKA</name>
<keyword evidence="3" id="KW-1133">Transmembrane helix</keyword>
<dbReference type="RefSeq" id="XP_014146357.1">
    <property type="nucleotide sequence ID" value="XM_014290882.1"/>
</dbReference>
<dbReference type="GO" id="GO:0048278">
    <property type="term" value="P:vesicle docking"/>
    <property type="evidence" value="ECO:0007669"/>
    <property type="project" value="TreeGrafter"/>
</dbReference>
<reference evidence="6 7" key="1">
    <citation type="submission" date="2011-02" db="EMBL/GenBank/DDBJ databases">
        <title>The Genome Sequence of Sphaeroforma arctica JP610.</title>
        <authorList>
            <consortium name="The Broad Institute Genome Sequencing Platform"/>
            <person name="Russ C."/>
            <person name="Cuomo C."/>
            <person name="Young S.K."/>
            <person name="Zeng Q."/>
            <person name="Gargeya S."/>
            <person name="Alvarado L."/>
            <person name="Berlin A."/>
            <person name="Chapman S.B."/>
            <person name="Chen Z."/>
            <person name="Freedman E."/>
            <person name="Gellesch M."/>
            <person name="Goldberg J."/>
            <person name="Griggs A."/>
            <person name="Gujja S."/>
            <person name="Heilman E."/>
            <person name="Heiman D."/>
            <person name="Howarth C."/>
            <person name="Mehta T."/>
            <person name="Neiman D."/>
            <person name="Pearson M."/>
            <person name="Roberts A."/>
            <person name="Saif S."/>
            <person name="Shea T."/>
            <person name="Shenoy N."/>
            <person name="Sisk P."/>
            <person name="Stolte C."/>
            <person name="Sykes S."/>
            <person name="White J."/>
            <person name="Yandava C."/>
            <person name="Burger G."/>
            <person name="Gray M.W."/>
            <person name="Holland P.W.H."/>
            <person name="King N."/>
            <person name="Lang F.B.F."/>
            <person name="Roger A.J."/>
            <person name="Ruiz-Trillo I."/>
            <person name="Haas B."/>
            <person name="Nusbaum C."/>
            <person name="Birren B."/>
        </authorList>
    </citation>
    <scope>NUCLEOTIDE SEQUENCE [LARGE SCALE GENOMIC DNA]</scope>
    <source>
        <strain evidence="6 7">JP610</strain>
    </source>
</reference>
<dbReference type="GO" id="GO:0031201">
    <property type="term" value="C:SNARE complex"/>
    <property type="evidence" value="ECO:0007669"/>
    <property type="project" value="TreeGrafter"/>
</dbReference>
<evidence type="ECO:0000256" key="2">
    <source>
        <dbReference type="ARBA" id="ARBA00022692"/>
    </source>
</evidence>
<comment type="subcellular location">
    <subcellularLocation>
        <location evidence="1">Membrane</location>
        <topology evidence="1">Single-pass type IV membrane protein</topology>
    </subcellularLocation>
</comment>
<dbReference type="GO" id="GO:0006906">
    <property type="term" value="P:vesicle fusion"/>
    <property type="evidence" value="ECO:0007669"/>
    <property type="project" value="TreeGrafter"/>
</dbReference>
<dbReference type="InterPro" id="IPR006011">
    <property type="entry name" value="Syntaxin_N"/>
</dbReference>
<evidence type="ECO:0000313" key="7">
    <source>
        <dbReference type="Proteomes" id="UP000054560"/>
    </source>
</evidence>
<proteinExistence type="predicted"/>
<dbReference type="CDD" id="cd00179">
    <property type="entry name" value="SynN"/>
    <property type="match status" value="1"/>
</dbReference>
<dbReference type="SUPFAM" id="SSF47661">
    <property type="entry name" value="t-snare proteins"/>
    <property type="match status" value="1"/>
</dbReference>
<sequence>MYLYLAVQCLHIYSPRFFFGLRIGQFHKKVDLIRDEIATVERNIENIAEKHGQALAAISEKQGQMRNEELDQVMGEISRSANRVRKELKLMDSEIKAIPEDQAGTADTRMMKQQHSTLSRKFVEVMTEYNDVQTKYKQKYRDRVKRQFKI</sequence>
<protein>
    <recommendedName>
        <fullName evidence="5">Syntaxin N-terminal domain-containing protein</fullName>
    </recommendedName>
</protein>
<dbReference type="GO" id="GO:0006886">
    <property type="term" value="P:intracellular protein transport"/>
    <property type="evidence" value="ECO:0007669"/>
    <property type="project" value="TreeGrafter"/>
</dbReference>
<dbReference type="FunFam" id="1.20.58.70:FF:000011">
    <property type="entry name" value="Syntaxin 4"/>
    <property type="match status" value="1"/>
</dbReference>
<evidence type="ECO:0000256" key="3">
    <source>
        <dbReference type="ARBA" id="ARBA00022989"/>
    </source>
</evidence>
<dbReference type="EMBL" id="KQ247025">
    <property type="protein sequence ID" value="KNC72455.1"/>
    <property type="molecule type" value="Genomic_DNA"/>
</dbReference>
<dbReference type="InterPro" id="IPR045242">
    <property type="entry name" value="Syntaxin"/>
</dbReference>